<dbReference type="InterPro" id="IPR011992">
    <property type="entry name" value="EF-hand-dom_pair"/>
</dbReference>
<dbReference type="AlphaFoldDB" id="A0AAD5UNJ5"/>
<protein>
    <recommendedName>
        <fullName evidence="1">CAP-Gly domain-containing protein</fullName>
    </recommendedName>
</protein>
<organism evidence="2 3">
    <name type="scientific">Boothiomyces macroporosus</name>
    <dbReference type="NCBI Taxonomy" id="261099"/>
    <lineage>
        <taxon>Eukaryota</taxon>
        <taxon>Fungi</taxon>
        <taxon>Fungi incertae sedis</taxon>
        <taxon>Chytridiomycota</taxon>
        <taxon>Chytridiomycota incertae sedis</taxon>
        <taxon>Chytridiomycetes</taxon>
        <taxon>Rhizophydiales</taxon>
        <taxon>Terramycetaceae</taxon>
        <taxon>Boothiomyces</taxon>
    </lineage>
</organism>
<dbReference type="EMBL" id="JADGKB010000016">
    <property type="protein sequence ID" value="KAJ3259654.1"/>
    <property type="molecule type" value="Genomic_DNA"/>
</dbReference>
<feature type="domain" description="CAP-Gly" evidence="1">
    <location>
        <begin position="125"/>
        <end position="162"/>
    </location>
</feature>
<dbReference type="Gene3D" id="1.10.238.10">
    <property type="entry name" value="EF-hand"/>
    <property type="match status" value="1"/>
</dbReference>
<sequence>MGAGASLPELKDKDLEKLAKKNGLTKEGVKFFYNHYAVLQAKIKDPADMENRWMIEKLFDDLFPERETLTFGQYLETLMKFRSQSVDERAEFYFRILNYDKDTVINQADIAVFLQQISNYKFTPGDRVRIANGDDERTGILSFYGKTDFGKGTWAGITLDTPSTLD</sequence>
<comment type="caution">
    <text evidence="2">The sequence shown here is derived from an EMBL/GenBank/DDBJ whole genome shotgun (WGS) entry which is preliminary data.</text>
</comment>
<dbReference type="SUPFAM" id="SSF74924">
    <property type="entry name" value="Cap-Gly domain"/>
    <property type="match status" value="1"/>
</dbReference>
<dbReference type="InterPro" id="IPR000938">
    <property type="entry name" value="CAP-Gly_domain"/>
</dbReference>
<evidence type="ECO:0000259" key="1">
    <source>
        <dbReference type="Pfam" id="PF01302"/>
    </source>
</evidence>
<evidence type="ECO:0000313" key="2">
    <source>
        <dbReference type="EMBL" id="KAJ3259654.1"/>
    </source>
</evidence>
<reference evidence="2" key="1">
    <citation type="submission" date="2020-05" db="EMBL/GenBank/DDBJ databases">
        <title>Phylogenomic resolution of chytrid fungi.</title>
        <authorList>
            <person name="Stajich J.E."/>
            <person name="Amses K."/>
            <person name="Simmons R."/>
            <person name="Seto K."/>
            <person name="Myers J."/>
            <person name="Bonds A."/>
            <person name="Quandt C.A."/>
            <person name="Barry K."/>
            <person name="Liu P."/>
            <person name="Grigoriev I."/>
            <person name="Longcore J.E."/>
            <person name="James T.Y."/>
        </authorList>
    </citation>
    <scope>NUCLEOTIDE SEQUENCE</scope>
    <source>
        <strain evidence="2">PLAUS21</strain>
    </source>
</reference>
<dbReference type="Pfam" id="PF01302">
    <property type="entry name" value="CAP_GLY"/>
    <property type="match status" value="1"/>
</dbReference>
<accession>A0AAD5UNJ5</accession>
<dbReference type="InterPro" id="IPR036859">
    <property type="entry name" value="CAP-Gly_dom_sf"/>
</dbReference>
<dbReference type="Gene3D" id="2.30.30.190">
    <property type="entry name" value="CAP Gly-rich-like domain"/>
    <property type="match status" value="1"/>
</dbReference>
<keyword evidence="3" id="KW-1185">Reference proteome</keyword>
<evidence type="ECO:0000313" key="3">
    <source>
        <dbReference type="Proteomes" id="UP001210925"/>
    </source>
</evidence>
<gene>
    <name evidence="2" type="ORF">HK103_001915</name>
</gene>
<dbReference type="Proteomes" id="UP001210925">
    <property type="component" value="Unassembled WGS sequence"/>
</dbReference>
<proteinExistence type="predicted"/>
<name>A0AAD5UNJ5_9FUNG</name>
<dbReference type="SUPFAM" id="SSF47473">
    <property type="entry name" value="EF-hand"/>
    <property type="match status" value="1"/>
</dbReference>